<protein>
    <submittedName>
        <fullName evidence="1">Uncharacterized protein</fullName>
    </submittedName>
</protein>
<proteinExistence type="predicted"/>
<accession>A0ABN8R3I0</accession>
<dbReference type="EMBL" id="CALNXI010001574">
    <property type="protein sequence ID" value="CAH3172408.1"/>
    <property type="molecule type" value="Genomic_DNA"/>
</dbReference>
<evidence type="ECO:0000313" key="2">
    <source>
        <dbReference type="Proteomes" id="UP001159427"/>
    </source>
</evidence>
<organism evidence="1 2">
    <name type="scientific">Porites evermanni</name>
    <dbReference type="NCBI Taxonomy" id="104178"/>
    <lineage>
        <taxon>Eukaryota</taxon>
        <taxon>Metazoa</taxon>
        <taxon>Cnidaria</taxon>
        <taxon>Anthozoa</taxon>
        <taxon>Hexacorallia</taxon>
        <taxon>Scleractinia</taxon>
        <taxon>Fungiina</taxon>
        <taxon>Poritidae</taxon>
        <taxon>Porites</taxon>
    </lineage>
</organism>
<dbReference type="Proteomes" id="UP001159427">
    <property type="component" value="Unassembled WGS sequence"/>
</dbReference>
<evidence type="ECO:0000313" key="1">
    <source>
        <dbReference type="EMBL" id="CAH3172408.1"/>
    </source>
</evidence>
<comment type="caution">
    <text evidence="1">The sequence shown here is derived from an EMBL/GenBank/DDBJ whole genome shotgun (WGS) entry which is preliminary data.</text>
</comment>
<keyword evidence="2" id="KW-1185">Reference proteome</keyword>
<sequence length="205" mass="22079">MSFLLELESVSSVSYTIPSPFKSSVTSNSGNSCNAVMSSNSYLHEQQSFGGDIQARLPAARSSVTSVCGNSSTTFGGAYTRPSAPYTRSSVTSVCGNSSTTFGGAYTRPSAPYSPVFTRPPWHNSNPFVVVNLNNRIKKCAGCPLPFSDKQGPVYLGVAAKHVDKQVYFDKANSTHRFTYEGVIRATIAKRLVSPPDTHISLLQY</sequence>
<reference evidence="1 2" key="1">
    <citation type="submission" date="2022-05" db="EMBL/GenBank/DDBJ databases">
        <authorList>
            <consortium name="Genoscope - CEA"/>
            <person name="William W."/>
        </authorList>
    </citation>
    <scope>NUCLEOTIDE SEQUENCE [LARGE SCALE GENOMIC DNA]</scope>
</reference>
<name>A0ABN8R3I0_9CNID</name>
<gene>
    <name evidence="1" type="ORF">PEVE_00008415</name>
</gene>